<protein>
    <recommendedName>
        <fullName evidence="1">F-box only protein</fullName>
    </recommendedName>
</protein>
<dbReference type="GO" id="GO:0016567">
    <property type="term" value="P:protein ubiquitination"/>
    <property type="evidence" value="ECO:0007669"/>
    <property type="project" value="UniProtKB-UniRule"/>
</dbReference>
<dbReference type="PANTHER" id="PTHR12874:SF9">
    <property type="entry name" value="F-BOX ONLY PROTEIN 48"/>
    <property type="match status" value="1"/>
</dbReference>
<comment type="function">
    <text evidence="1">Substrate recognition component of a SCF (SKP1-CUL1-F-box protein) E3 ubiquitin-protein ligase complex which mediates the ubiquitination and subsequent proteasomal degradation of target proteins and acts as a regulator of mTOR signaling.</text>
</comment>
<organism evidence="4 5">
    <name type="scientific">Oncorhynchus kisutch</name>
    <name type="common">Coho salmon</name>
    <name type="synonym">Salmo kisutch</name>
    <dbReference type="NCBI Taxonomy" id="8019"/>
    <lineage>
        <taxon>Eukaryota</taxon>
        <taxon>Metazoa</taxon>
        <taxon>Chordata</taxon>
        <taxon>Craniata</taxon>
        <taxon>Vertebrata</taxon>
        <taxon>Euteleostomi</taxon>
        <taxon>Actinopterygii</taxon>
        <taxon>Neopterygii</taxon>
        <taxon>Teleostei</taxon>
        <taxon>Protacanthopterygii</taxon>
        <taxon>Salmoniformes</taxon>
        <taxon>Salmonidae</taxon>
        <taxon>Salmoninae</taxon>
        <taxon>Oncorhynchus</taxon>
    </lineage>
</organism>
<dbReference type="InterPro" id="IPR001810">
    <property type="entry name" value="F-box_dom"/>
</dbReference>
<dbReference type="Ensembl" id="ENSOKIT00005026038.1">
    <property type="protein sequence ID" value="ENSOKIP00005024578.1"/>
    <property type="gene ID" value="ENSOKIG00005010716.1"/>
</dbReference>
<name>A0A8C7E114_ONCKI</name>
<feature type="domain" description="F-box" evidence="3">
    <location>
        <begin position="38"/>
        <end position="84"/>
    </location>
</feature>
<keyword evidence="2" id="KW-0812">Transmembrane</keyword>
<dbReference type="AlphaFoldDB" id="A0A8C7E114"/>
<dbReference type="PROSITE" id="PS50181">
    <property type="entry name" value="FBOX"/>
    <property type="match status" value="1"/>
</dbReference>
<keyword evidence="2" id="KW-0472">Membrane</keyword>
<evidence type="ECO:0000256" key="2">
    <source>
        <dbReference type="SAM" id="Phobius"/>
    </source>
</evidence>
<proteinExistence type="predicted"/>
<dbReference type="GO" id="GO:0005737">
    <property type="term" value="C:cytoplasm"/>
    <property type="evidence" value="ECO:0007669"/>
    <property type="project" value="UniProtKB-SubCell"/>
</dbReference>
<dbReference type="FunFam" id="1.20.1280.50:FF:000164">
    <property type="entry name" value="uncharacterized protein LOC106571384 isoform X2"/>
    <property type="match status" value="1"/>
</dbReference>
<accession>A0A8C7E114</accession>
<gene>
    <name evidence="4" type="primary">si:dkeyp-114g9.1</name>
</gene>
<dbReference type="SUPFAM" id="SSF81383">
    <property type="entry name" value="F-box domain"/>
    <property type="match status" value="1"/>
</dbReference>
<dbReference type="InterPro" id="IPR036047">
    <property type="entry name" value="F-box-like_dom_sf"/>
</dbReference>
<feature type="transmembrane region" description="Helical" evidence="2">
    <location>
        <begin position="506"/>
        <end position="529"/>
    </location>
</feature>
<dbReference type="GO" id="GO:0031146">
    <property type="term" value="P:SCF-dependent proteasomal ubiquitin-dependent protein catabolic process"/>
    <property type="evidence" value="ECO:0007669"/>
    <property type="project" value="UniProtKB-UniRule"/>
</dbReference>
<dbReference type="Gene3D" id="1.20.1280.50">
    <property type="match status" value="1"/>
</dbReference>
<reference evidence="4" key="1">
    <citation type="submission" date="2025-08" db="UniProtKB">
        <authorList>
            <consortium name="Ensembl"/>
        </authorList>
    </citation>
    <scope>IDENTIFICATION</scope>
</reference>
<dbReference type="GeneTree" id="ENSGT00620000089228"/>
<sequence length="550" mass="63698">MALREDSWEDELQGQFSLLSATSFEVKEESEDTHGSSNTGILDLSDEVFILILRRLDPTSLLRVGSTCRTLFRVCSCNSLWTKHFQTSFGVPFATATCSISAKSAFRLVFMWRTLFRNLHCNRSLQEKLFAEIPFPPHKYWVQWLVLEETVPLPSVRLPCTDIESLWGIEKEVLEGKVQEKDEDEGRMLKFEWKELYALALEHHGSIAKVFQHVLNQQSNDHCELEAMFSQYSQCRFQWLFTYWLFRQPVPFDRQLRAIYLQWQKHSKRKVVSWGGTLCDIRYLASLHHITSDYWRGKLAQGDETVGIQTVGNYFSMCKSLVAWILGRDWGRLKSKKVYEDTLEGVYLLLRREMQETLVEHERFWQVAKVQMTRVCTLEETAVNYVNWKMIETLPYYKLYMVSGNMVYLDHVQGFLHRKRLVHDWFFMKENTWVRQLLPGDLYPLLEFDTKISQDTSFLGVTAEPGKVSLQALSHPSLQTSDLPLWEPGGGIFQLIIAFCFPVRGIMYGAGVSAFCVCVCVCVLHLSYVQDTHITACMNSNLLSPGSSSP</sequence>
<dbReference type="CDD" id="cd09917">
    <property type="entry name" value="F-box_SF"/>
    <property type="match status" value="1"/>
</dbReference>
<keyword evidence="1" id="KW-0833">Ubl conjugation pathway</keyword>
<dbReference type="Proteomes" id="UP000694557">
    <property type="component" value="Unassembled WGS sequence"/>
</dbReference>
<keyword evidence="5" id="KW-1185">Reference proteome</keyword>
<dbReference type="SMART" id="SM00256">
    <property type="entry name" value="FBOX"/>
    <property type="match status" value="1"/>
</dbReference>
<dbReference type="Pfam" id="PF12937">
    <property type="entry name" value="F-box-like"/>
    <property type="match status" value="1"/>
</dbReference>
<keyword evidence="1" id="KW-0963">Cytoplasm</keyword>
<comment type="pathway">
    <text evidence="1">Protein modification; protein ubiquitination.</text>
</comment>
<evidence type="ECO:0000313" key="4">
    <source>
        <dbReference type="Ensembl" id="ENSOKIP00005024578.1"/>
    </source>
</evidence>
<dbReference type="GO" id="GO:0019005">
    <property type="term" value="C:SCF ubiquitin ligase complex"/>
    <property type="evidence" value="ECO:0007669"/>
    <property type="project" value="UniProtKB-UniRule"/>
</dbReference>
<evidence type="ECO:0000313" key="5">
    <source>
        <dbReference type="Proteomes" id="UP000694557"/>
    </source>
</evidence>
<dbReference type="PANTHER" id="PTHR12874">
    <property type="entry name" value="F-BOX ONLY PROTEIN 48-RELATED"/>
    <property type="match status" value="1"/>
</dbReference>
<evidence type="ECO:0000256" key="1">
    <source>
        <dbReference type="RuleBase" id="RU369085"/>
    </source>
</evidence>
<comment type="subcellular location">
    <subcellularLocation>
        <location evidence="1">Cytoplasm</location>
    </subcellularLocation>
</comment>
<reference evidence="4" key="2">
    <citation type="submission" date="2025-09" db="UniProtKB">
        <authorList>
            <consortium name="Ensembl"/>
        </authorList>
    </citation>
    <scope>IDENTIFICATION</scope>
</reference>
<keyword evidence="2" id="KW-1133">Transmembrane helix</keyword>
<comment type="subunit">
    <text evidence="1">Part of the SCF (SKP1-CUL1-F-box) E3 ubiquitin-protein ligase complex SCF(FBXO9).</text>
</comment>
<evidence type="ECO:0000259" key="3">
    <source>
        <dbReference type="PROSITE" id="PS50181"/>
    </source>
</evidence>